<dbReference type="EMBL" id="QKZT01000001">
    <property type="protein sequence ID" value="PZX57851.1"/>
    <property type="molecule type" value="Genomic_DNA"/>
</dbReference>
<comment type="caution">
    <text evidence="2">The sequence shown here is derived from an EMBL/GenBank/DDBJ whole genome shotgun (WGS) entry which is preliminary data.</text>
</comment>
<reference evidence="2 3" key="1">
    <citation type="submission" date="2018-06" db="EMBL/GenBank/DDBJ databases">
        <title>Genomic Encyclopedia of Archaeal and Bacterial Type Strains, Phase II (KMG-II): from individual species to whole genera.</title>
        <authorList>
            <person name="Goeker M."/>
        </authorList>
    </citation>
    <scope>NUCLEOTIDE SEQUENCE [LARGE SCALE GENOMIC DNA]</scope>
    <source>
        <strain evidence="2 3">DSM 19830</strain>
    </source>
</reference>
<dbReference type="OrthoDB" id="5348860at2"/>
<protein>
    <submittedName>
        <fullName evidence="2">Uncharacterized protein</fullName>
    </submittedName>
</protein>
<name>A0A2W7RCL9_9BACT</name>
<feature type="signal peptide" evidence="1">
    <location>
        <begin position="1"/>
        <end position="28"/>
    </location>
</feature>
<dbReference type="Proteomes" id="UP000248882">
    <property type="component" value="Unassembled WGS sequence"/>
</dbReference>
<keyword evidence="1" id="KW-0732">Signal</keyword>
<evidence type="ECO:0000256" key="1">
    <source>
        <dbReference type="SAM" id="SignalP"/>
    </source>
</evidence>
<evidence type="ECO:0000313" key="3">
    <source>
        <dbReference type="Proteomes" id="UP000248882"/>
    </source>
</evidence>
<keyword evidence="3" id="KW-1185">Reference proteome</keyword>
<dbReference type="AlphaFoldDB" id="A0A2W7RCL9"/>
<gene>
    <name evidence="2" type="ORF">LV85_00033</name>
</gene>
<sequence>MMTNLTDIMKTCSFYLSFFLVLAVSACGSQETSKSESEEMADPTASTELVEKPVVLVDPDPSDDIPADQYQKASVSIETAEIVRSALQKKFTDDIEKGFLEENDRKFVQFEYDLNADGTNEILVGLSGPYFCGSGGCTQFILDKAGNVITIFSVSGYPVIIDANKSNGWNDLLIYSGGKNRIVKFDGTTYPSNPSTLPALAGTPDDKLPRALDFIDDKYPWFKF</sequence>
<feature type="chain" id="PRO_5016079288" evidence="1">
    <location>
        <begin position="29"/>
        <end position="224"/>
    </location>
</feature>
<dbReference type="RefSeq" id="WP_111316164.1">
    <property type="nucleotide sequence ID" value="NZ_QKZT01000001.1"/>
</dbReference>
<accession>A0A2W7RCL9</accession>
<proteinExistence type="predicted"/>
<evidence type="ECO:0000313" key="2">
    <source>
        <dbReference type="EMBL" id="PZX57851.1"/>
    </source>
</evidence>
<organism evidence="2 3">
    <name type="scientific">Algoriphagus chordae</name>
    <dbReference type="NCBI Taxonomy" id="237019"/>
    <lineage>
        <taxon>Bacteria</taxon>
        <taxon>Pseudomonadati</taxon>
        <taxon>Bacteroidota</taxon>
        <taxon>Cytophagia</taxon>
        <taxon>Cytophagales</taxon>
        <taxon>Cyclobacteriaceae</taxon>
        <taxon>Algoriphagus</taxon>
    </lineage>
</organism>